<dbReference type="RefSeq" id="WP_168051779.1">
    <property type="nucleotide sequence ID" value="NZ_JAAOZT010000001.1"/>
</dbReference>
<dbReference type="Proteomes" id="UP000571084">
    <property type="component" value="Unassembled WGS sequence"/>
</dbReference>
<proteinExistence type="predicted"/>
<evidence type="ECO:0000313" key="2">
    <source>
        <dbReference type="Proteomes" id="UP000571084"/>
    </source>
</evidence>
<sequence>MQHNFIKSRRGQVSEKSFEASVLLSFFIALIATNNHQNSKKLFFLKNVHVKRDGINVLVFPASSLQDKNYRANVAKVNEISMLIMR</sequence>
<comment type="caution">
    <text evidence="1">The sequence shown here is derived from an EMBL/GenBank/DDBJ whole genome shotgun (WGS) entry which is preliminary data.</text>
</comment>
<organism evidence="1 2">
    <name type="scientific">Glaciimonas immobilis</name>
    <dbReference type="NCBI Taxonomy" id="728004"/>
    <lineage>
        <taxon>Bacteria</taxon>
        <taxon>Pseudomonadati</taxon>
        <taxon>Pseudomonadota</taxon>
        <taxon>Betaproteobacteria</taxon>
        <taxon>Burkholderiales</taxon>
        <taxon>Oxalobacteraceae</taxon>
        <taxon>Glaciimonas</taxon>
    </lineage>
</organism>
<evidence type="ECO:0000313" key="1">
    <source>
        <dbReference type="EMBL" id="MBB5200419.1"/>
    </source>
</evidence>
<gene>
    <name evidence="1" type="ORF">HNR39_002254</name>
</gene>
<dbReference type="AlphaFoldDB" id="A0A840RVE2"/>
<dbReference type="EMBL" id="JACHHQ010000004">
    <property type="protein sequence ID" value="MBB5200419.1"/>
    <property type="molecule type" value="Genomic_DNA"/>
</dbReference>
<reference evidence="1 2" key="1">
    <citation type="submission" date="2020-08" db="EMBL/GenBank/DDBJ databases">
        <title>Genomic Encyclopedia of Type Strains, Phase IV (KMG-IV): sequencing the most valuable type-strain genomes for metagenomic binning, comparative biology and taxonomic classification.</title>
        <authorList>
            <person name="Goeker M."/>
        </authorList>
    </citation>
    <scope>NUCLEOTIDE SEQUENCE [LARGE SCALE GENOMIC DNA]</scope>
    <source>
        <strain evidence="1 2">DSM 23240</strain>
    </source>
</reference>
<keyword evidence="2" id="KW-1185">Reference proteome</keyword>
<protein>
    <submittedName>
        <fullName evidence="1">Uncharacterized protein</fullName>
    </submittedName>
</protein>
<name>A0A840RVE2_9BURK</name>
<accession>A0A840RVE2</accession>